<sequence>MDHPPKRQRISRIKLKERAQAQQVPRNDANAISQESQEPAQSPESKSSEPSKPDLKRKRSRRRSTNDQHHWSRRQAAGSTSTVSADITQVLSSTVLVSIGVDISGHTTSMTTVTLPPAPSSDVTVPGDSTSTPGNSVSTPPVPSAAPSSNPAISTSSSVPSLDSSSPATTAPAGSSTSGPEGFIAATPGFPSLSLVSTNGTLTVLQAASSTHGASIVSIDGMSPNATIFVMTSSHTTKTTHLSSIESSTQSSGSFSSLYSSSTDSFTTTEISTPGPGPYTTIYATSTGAGPAATDKGEIGKNPTNGNPPPTPVVVGGVVGGVAGAAIGLLVVLMLVRWYRGRQQRAGLRALSENDSSTDLQPYGSRPTTQRGHNLFMSAGAPAWMQRLGGHRDDSLEPPQPMQERGFQRVSGRKLPSAFSGGITAEQVNSRDFAQTEGPIVPTFRDSAGSDEAGDEDELGALAVILPPSRSATPARFGLQVSTDSAAALQAYHDDPAIDKETMRPSPARTATVHDVELTNSPISPAEPSSAVVDRLSQSVTPAMTQGNPPSRVVSPTTVSRSGSTSTLRRTGSIYDSARGSKFKEEV</sequence>
<feature type="region of interest" description="Disordered" evidence="1">
    <location>
        <begin position="516"/>
        <end position="587"/>
    </location>
</feature>
<feature type="compositionally biased region" description="Low complexity" evidence="1">
    <location>
        <begin position="135"/>
        <end position="180"/>
    </location>
</feature>
<feature type="compositionally biased region" description="Polar residues" evidence="1">
    <location>
        <begin position="353"/>
        <end position="372"/>
    </location>
</feature>
<keyword evidence="2" id="KW-0812">Transmembrane</keyword>
<evidence type="ECO:0000313" key="4">
    <source>
        <dbReference type="Proteomes" id="UP000800041"/>
    </source>
</evidence>
<evidence type="ECO:0000256" key="1">
    <source>
        <dbReference type="SAM" id="MobiDB-lite"/>
    </source>
</evidence>
<feature type="compositionally biased region" description="Basic residues" evidence="1">
    <location>
        <begin position="1"/>
        <end position="13"/>
    </location>
</feature>
<keyword evidence="2" id="KW-1133">Transmembrane helix</keyword>
<feature type="compositionally biased region" description="Low complexity" evidence="1">
    <location>
        <begin position="33"/>
        <end position="45"/>
    </location>
</feature>
<proteinExistence type="predicted"/>
<dbReference type="AlphaFoldDB" id="A0A6G1GW68"/>
<keyword evidence="4" id="KW-1185">Reference proteome</keyword>
<feature type="region of interest" description="Disordered" evidence="1">
    <location>
        <begin position="350"/>
        <end position="372"/>
    </location>
</feature>
<accession>A0A6G1GW68</accession>
<keyword evidence="2" id="KW-0472">Membrane</keyword>
<organism evidence="3 4">
    <name type="scientific">Aulographum hederae CBS 113979</name>
    <dbReference type="NCBI Taxonomy" id="1176131"/>
    <lineage>
        <taxon>Eukaryota</taxon>
        <taxon>Fungi</taxon>
        <taxon>Dikarya</taxon>
        <taxon>Ascomycota</taxon>
        <taxon>Pezizomycotina</taxon>
        <taxon>Dothideomycetes</taxon>
        <taxon>Pleosporomycetidae</taxon>
        <taxon>Aulographales</taxon>
        <taxon>Aulographaceae</taxon>
    </lineage>
</organism>
<protein>
    <submittedName>
        <fullName evidence="3">Uncharacterized protein</fullName>
    </submittedName>
</protein>
<feature type="region of interest" description="Disordered" evidence="1">
    <location>
        <begin position="1"/>
        <end position="83"/>
    </location>
</feature>
<reference evidence="3" key="1">
    <citation type="journal article" date="2020" name="Stud. Mycol.">
        <title>101 Dothideomycetes genomes: a test case for predicting lifestyles and emergence of pathogens.</title>
        <authorList>
            <person name="Haridas S."/>
            <person name="Albert R."/>
            <person name="Binder M."/>
            <person name="Bloem J."/>
            <person name="Labutti K."/>
            <person name="Salamov A."/>
            <person name="Andreopoulos B."/>
            <person name="Baker S."/>
            <person name="Barry K."/>
            <person name="Bills G."/>
            <person name="Bluhm B."/>
            <person name="Cannon C."/>
            <person name="Castanera R."/>
            <person name="Culley D."/>
            <person name="Daum C."/>
            <person name="Ezra D."/>
            <person name="Gonzalez J."/>
            <person name="Henrissat B."/>
            <person name="Kuo A."/>
            <person name="Liang C."/>
            <person name="Lipzen A."/>
            <person name="Lutzoni F."/>
            <person name="Magnuson J."/>
            <person name="Mondo S."/>
            <person name="Nolan M."/>
            <person name="Ohm R."/>
            <person name="Pangilinan J."/>
            <person name="Park H.-J."/>
            <person name="Ramirez L."/>
            <person name="Alfaro M."/>
            <person name="Sun H."/>
            <person name="Tritt A."/>
            <person name="Yoshinaga Y."/>
            <person name="Zwiers L.-H."/>
            <person name="Turgeon B."/>
            <person name="Goodwin S."/>
            <person name="Spatafora J."/>
            <person name="Crous P."/>
            <person name="Grigoriev I."/>
        </authorList>
    </citation>
    <scope>NUCLEOTIDE SEQUENCE</scope>
    <source>
        <strain evidence="3">CBS 113979</strain>
    </source>
</reference>
<name>A0A6G1GW68_9PEZI</name>
<gene>
    <name evidence="3" type="ORF">K402DRAFT_405346</name>
</gene>
<dbReference type="EMBL" id="ML977163">
    <property type="protein sequence ID" value="KAF1985201.1"/>
    <property type="molecule type" value="Genomic_DNA"/>
</dbReference>
<dbReference type="OrthoDB" id="5421784at2759"/>
<evidence type="ECO:0000256" key="2">
    <source>
        <dbReference type="SAM" id="Phobius"/>
    </source>
</evidence>
<feature type="compositionally biased region" description="Polar residues" evidence="1">
    <location>
        <begin position="121"/>
        <end position="134"/>
    </location>
</feature>
<feature type="region of interest" description="Disordered" evidence="1">
    <location>
        <begin position="265"/>
        <end position="308"/>
    </location>
</feature>
<dbReference type="Proteomes" id="UP000800041">
    <property type="component" value="Unassembled WGS sequence"/>
</dbReference>
<feature type="region of interest" description="Disordered" evidence="1">
    <location>
        <begin position="112"/>
        <end position="183"/>
    </location>
</feature>
<feature type="transmembrane region" description="Helical" evidence="2">
    <location>
        <begin position="313"/>
        <end position="336"/>
    </location>
</feature>
<feature type="compositionally biased region" description="Polar residues" evidence="1">
    <location>
        <begin position="536"/>
        <end position="548"/>
    </location>
</feature>
<evidence type="ECO:0000313" key="3">
    <source>
        <dbReference type="EMBL" id="KAF1985201.1"/>
    </source>
</evidence>
<feature type="compositionally biased region" description="Low complexity" evidence="1">
    <location>
        <begin position="549"/>
        <end position="573"/>
    </location>
</feature>